<dbReference type="Gene3D" id="3.20.20.80">
    <property type="entry name" value="Glycosidases"/>
    <property type="match status" value="2"/>
</dbReference>
<organism evidence="2 3">
    <name type="scientific">Geoalkalibacter ferrihydriticus</name>
    <dbReference type="NCBI Taxonomy" id="392333"/>
    <lineage>
        <taxon>Bacteria</taxon>
        <taxon>Pseudomonadati</taxon>
        <taxon>Thermodesulfobacteriota</taxon>
        <taxon>Desulfuromonadia</taxon>
        <taxon>Desulfuromonadales</taxon>
        <taxon>Geoalkalibacteraceae</taxon>
        <taxon>Geoalkalibacter</taxon>
    </lineage>
</organism>
<dbReference type="SUPFAM" id="SSF51445">
    <property type="entry name" value="(Trans)glycosidases"/>
    <property type="match status" value="1"/>
</dbReference>
<feature type="domain" description="Glycosyl hydrolase family 13 catalytic" evidence="1">
    <location>
        <begin position="303"/>
        <end position="718"/>
    </location>
</feature>
<dbReference type="Proteomes" id="UP000182146">
    <property type="component" value="Unassembled WGS sequence"/>
</dbReference>
<dbReference type="InterPro" id="IPR006047">
    <property type="entry name" value="GH13_cat_dom"/>
</dbReference>
<evidence type="ECO:0000313" key="2">
    <source>
        <dbReference type="EMBL" id="SDM58670.1"/>
    </source>
</evidence>
<proteinExistence type="predicted"/>
<dbReference type="Pfam" id="PF00128">
    <property type="entry name" value="Alpha-amylase"/>
    <property type="match status" value="1"/>
</dbReference>
<gene>
    <name evidence="2" type="ORF">SAMN05660860_02821</name>
</gene>
<evidence type="ECO:0000313" key="3">
    <source>
        <dbReference type="Proteomes" id="UP000182146"/>
    </source>
</evidence>
<dbReference type="SMART" id="SM00642">
    <property type="entry name" value="Aamy"/>
    <property type="match status" value="1"/>
</dbReference>
<dbReference type="EMBL" id="FNGU01000007">
    <property type="protein sequence ID" value="SDM58670.1"/>
    <property type="molecule type" value="Genomic_DNA"/>
</dbReference>
<dbReference type="OrthoDB" id="9808590at2"/>
<protein>
    <submittedName>
        <fullName evidence="2">Alpha amylase, catalytic domain</fullName>
    </submittedName>
</protein>
<reference evidence="2 3" key="1">
    <citation type="submission" date="2016-10" db="EMBL/GenBank/DDBJ databases">
        <authorList>
            <person name="de Groot N.N."/>
        </authorList>
    </citation>
    <scope>NUCLEOTIDE SEQUENCE [LARGE SCALE GENOMIC DNA]</scope>
    <source>
        <strain evidence="2 3">DSM 17813</strain>
    </source>
</reference>
<sequence>MTAKNSSRQYFPLDIQISDQAWQRLALGERLRPFRQAPLMLRLRVVADCINGAEQRQVVGAGELHLAALLNRAFRHLLQRYFAGRDCRVDLNQIRISGRAISNPRLLAALEAFVALFPPDAVRDVEISTEDFLRQEHNRLTALGELFILAVQNNNPALGPMRPLFDDSELAQRTSYRQALSEFDSELEDSPATGLLRRSLLDLLEEPIRKSPQSLHGQLGFIRELWREHLPPELQEDILTAFDISAEETHMRGFGPGPTQVIDFRREEVRVDYHYPEPEAFTADADWMSNVVLIAKSTYVWLDQLSKRYERPIVRVDQIPDAELDRLARAGFNSLWLIGIWERSQVSQWIKHMRGNPEALASAYSLYDYVIAADLGGEEAMADLEQRCLQRGIRLASDIVPNHTGLYSRWLKEHPDWYVQLDYSPYPSYRFGGRDLSPDPEISLQIEDGYYDHSDAAVVFKYTDHRDGRVRYIYHGNDGTHMPWNDTAQLNYLLPQVREAMVGTILHIARRFKVIRFDAAMTLAKKHFQRLWFPQPGGGAGVPSRAEHAMTREDFERAFPKEFWREVVDRVAAEVPDTLLIAEAFWLMEGYFVRTLGMHRVYNSAFMNMLKNEENAKYRQTIKNTLEFNPEILKRFTNFMNNPDEATAVEQFGKGEKYYGVATMLATMPGLPMFGHGQIEGLSEKYGMEYSKAYWDENIDEGMVREHERRIFPLLRKRYLFSGSENFRLYDFWAEQGVDENVFAYSNRCGEERALVVFHNCYAETSGWIRSSAAWASAPSEEPAWLEQTTLGQALDLKTEEGVFYRFREHPSGQEYLRSGRELIEQGLHVRLEAYQCQVFLGFQELRDAEGIWQQVYTELNGRPCRDLDRAWGRRHYADLITATGELLDPEILQHWGNLAISERTKIKKDKYSIDFSRRLSYFCQEIIHKCSLDTTEAQLVAARDEDLAALRRLRRLTSRRPKERAALACLHAGLPGETHTPKAQGQGTGALLRATAGQEYRILLPWVLWHRLSDEKQQGQALPPAGKLIERCLLDEVLCASMHGSDTPPFNLSLDQARVETRLLVLLLDQPATVSPKALRQAMANFLQNPAAREYLGVNLYEGIEWFNRERYENLVYWLCLLGALHQASGEDTDQKLLSTVTALVDEARYLLAQAHAQGYQVEALTRHLAETTQETRAG</sequence>
<dbReference type="GO" id="GO:0005975">
    <property type="term" value="P:carbohydrate metabolic process"/>
    <property type="evidence" value="ECO:0007669"/>
    <property type="project" value="InterPro"/>
</dbReference>
<dbReference type="PANTHER" id="PTHR47786:SF2">
    <property type="entry name" value="GLYCOSYL HYDROLASE FAMILY 13 CATALYTIC DOMAIN-CONTAINING PROTEIN"/>
    <property type="match status" value="1"/>
</dbReference>
<dbReference type="STRING" id="392333.SAMN05660860_02821"/>
<dbReference type="InterPro" id="IPR017853">
    <property type="entry name" value="GH"/>
</dbReference>
<evidence type="ECO:0000259" key="1">
    <source>
        <dbReference type="SMART" id="SM00642"/>
    </source>
</evidence>
<accession>A0A1G9UFF6</accession>
<dbReference type="AlphaFoldDB" id="A0A1G9UFF6"/>
<name>A0A1G9UFF6_9BACT</name>
<dbReference type="RefSeq" id="WP_052446429.1">
    <property type="nucleotide sequence ID" value="NZ_FNGU01000007.1"/>
</dbReference>
<dbReference type="PANTHER" id="PTHR47786">
    <property type="entry name" value="ALPHA-1,4-GLUCAN:MALTOSE-1-PHOSPHATE MALTOSYLTRANSFERASE"/>
    <property type="match status" value="1"/>
</dbReference>